<organism evidence="1">
    <name type="scientific">Lysobacter firmicutimachus</name>
    <dbReference type="NCBI Taxonomy" id="1792846"/>
    <lineage>
        <taxon>Bacteria</taxon>
        <taxon>Pseudomonadati</taxon>
        <taxon>Pseudomonadota</taxon>
        <taxon>Gammaproteobacteria</taxon>
        <taxon>Lysobacterales</taxon>
        <taxon>Lysobacteraceae</taxon>
        <taxon>Lysobacter</taxon>
    </lineage>
</organism>
<name>A0AAU8N0Z2_9GAMM</name>
<gene>
    <name evidence="1" type="ORF">ABU614_10200</name>
</gene>
<dbReference type="EMBL" id="CP159925">
    <property type="protein sequence ID" value="XCO77128.1"/>
    <property type="molecule type" value="Genomic_DNA"/>
</dbReference>
<dbReference type="RefSeq" id="WP_363800461.1">
    <property type="nucleotide sequence ID" value="NZ_CP159925.1"/>
</dbReference>
<sequence length="57" mass="6564">MSTRQSDIYQAAIFRAYQMRGISQVYPDRKFANRTILYNATPVRAGASIPAQRIEDR</sequence>
<evidence type="ECO:0000313" key="1">
    <source>
        <dbReference type="EMBL" id="XCO77128.1"/>
    </source>
</evidence>
<accession>A0AAU8N0Z2</accession>
<proteinExistence type="predicted"/>
<reference evidence="1" key="1">
    <citation type="submission" date="2024-06" db="EMBL/GenBank/DDBJ databases">
        <authorList>
            <person name="Li S."/>
        </authorList>
    </citation>
    <scope>NUCLEOTIDE SEQUENCE</scope>
    <source>
        <strain evidence="1">SR10</strain>
    </source>
</reference>
<protein>
    <submittedName>
        <fullName evidence="1">Uncharacterized protein</fullName>
    </submittedName>
</protein>
<dbReference type="AlphaFoldDB" id="A0AAU8N0Z2"/>